<dbReference type="Proteomes" id="UP000823388">
    <property type="component" value="Chromosome 5K"/>
</dbReference>
<sequence length="124" mass="12516">MVKKTLEAVSTMGSRQTDGLADLRGLAKAATTTMRETSSRVDGLTHRVDSIDSARGVANPEGTGVLPAPTAAGFVSASQAAATPLLPGGAPPVAVTTVGQLKRRELDLNVMPASSSQSPTGDST</sequence>
<evidence type="ECO:0000313" key="2">
    <source>
        <dbReference type="Proteomes" id="UP000823388"/>
    </source>
</evidence>
<protein>
    <submittedName>
        <fullName evidence="1">Uncharacterized protein</fullName>
    </submittedName>
</protein>
<dbReference type="AlphaFoldDB" id="A0A8T0S8F5"/>
<gene>
    <name evidence="1" type="ORF">PVAP13_5KG073000</name>
</gene>
<evidence type="ECO:0000313" key="1">
    <source>
        <dbReference type="EMBL" id="KAG2595412.1"/>
    </source>
</evidence>
<dbReference type="EMBL" id="CM029045">
    <property type="protein sequence ID" value="KAG2595412.1"/>
    <property type="molecule type" value="Genomic_DNA"/>
</dbReference>
<reference evidence="1 2" key="1">
    <citation type="submission" date="2020-05" db="EMBL/GenBank/DDBJ databases">
        <title>WGS assembly of Panicum virgatum.</title>
        <authorList>
            <person name="Lovell J.T."/>
            <person name="Jenkins J."/>
            <person name="Shu S."/>
            <person name="Juenger T.E."/>
            <person name="Schmutz J."/>
        </authorList>
    </citation>
    <scope>NUCLEOTIDE SEQUENCE [LARGE SCALE GENOMIC DNA]</scope>
    <source>
        <strain evidence="2">cv. AP13</strain>
    </source>
</reference>
<proteinExistence type="predicted"/>
<comment type="caution">
    <text evidence="1">The sequence shown here is derived from an EMBL/GenBank/DDBJ whole genome shotgun (WGS) entry which is preliminary data.</text>
</comment>
<keyword evidence="2" id="KW-1185">Reference proteome</keyword>
<organism evidence="1 2">
    <name type="scientific">Panicum virgatum</name>
    <name type="common">Blackwell switchgrass</name>
    <dbReference type="NCBI Taxonomy" id="38727"/>
    <lineage>
        <taxon>Eukaryota</taxon>
        <taxon>Viridiplantae</taxon>
        <taxon>Streptophyta</taxon>
        <taxon>Embryophyta</taxon>
        <taxon>Tracheophyta</taxon>
        <taxon>Spermatophyta</taxon>
        <taxon>Magnoliopsida</taxon>
        <taxon>Liliopsida</taxon>
        <taxon>Poales</taxon>
        <taxon>Poaceae</taxon>
        <taxon>PACMAD clade</taxon>
        <taxon>Panicoideae</taxon>
        <taxon>Panicodae</taxon>
        <taxon>Paniceae</taxon>
        <taxon>Panicinae</taxon>
        <taxon>Panicum</taxon>
        <taxon>Panicum sect. Hiantes</taxon>
    </lineage>
</organism>
<name>A0A8T0S8F5_PANVG</name>
<accession>A0A8T0S8F5</accession>